<dbReference type="SMART" id="SM00894">
    <property type="entry name" value="Excalibur"/>
    <property type="match status" value="2"/>
</dbReference>
<keyword evidence="4" id="KW-1185">Reference proteome</keyword>
<proteinExistence type="predicted"/>
<feature type="region of interest" description="Disordered" evidence="1">
    <location>
        <begin position="132"/>
        <end position="256"/>
    </location>
</feature>
<evidence type="ECO:0000256" key="1">
    <source>
        <dbReference type="SAM" id="MobiDB-lite"/>
    </source>
</evidence>
<feature type="compositionally biased region" description="Pro residues" evidence="1">
    <location>
        <begin position="44"/>
        <end position="53"/>
    </location>
</feature>
<feature type="compositionally biased region" description="Pro residues" evidence="1">
    <location>
        <begin position="81"/>
        <end position="91"/>
    </location>
</feature>
<evidence type="ECO:0000259" key="2">
    <source>
        <dbReference type="SMART" id="SM00894"/>
    </source>
</evidence>
<evidence type="ECO:0000313" key="4">
    <source>
        <dbReference type="Proteomes" id="UP001597183"/>
    </source>
</evidence>
<feature type="compositionally biased region" description="Low complexity" evidence="1">
    <location>
        <begin position="165"/>
        <end position="190"/>
    </location>
</feature>
<feature type="compositionally biased region" description="Acidic residues" evidence="1">
    <location>
        <begin position="232"/>
        <end position="244"/>
    </location>
</feature>
<comment type="caution">
    <text evidence="3">The sequence shown here is derived from an EMBL/GenBank/DDBJ whole genome shotgun (WGS) entry which is preliminary data.</text>
</comment>
<dbReference type="EMBL" id="JBHTMK010000070">
    <property type="protein sequence ID" value="MFD1373675.1"/>
    <property type="molecule type" value="Genomic_DNA"/>
</dbReference>
<accession>A0ABW4ASI2</accession>
<feature type="domain" description="Excalibur calcium-binding" evidence="2">
    <location>
        <begin position="198"/>
        <end position="230"/>
    </location>
</feature>
<feature type="domain" description="Excalibur calcium-binding" evidence="2">
    <location>
        <begin position="251"/>
        <end position="288"/>
    </location>
</feature>
<dbReference type="RefSeq" id="WP_317796638.1">
    <property type="nucleotide sequence ID" value="NZ_AP028461.1"/>
</dbReference>
<name>A0ABW4ASI2_9ACTN</name>
<organism evidence="3 4">
    <name type="scientific">Actinoplanes sichuanensis</name>
    <dbReference type="NCBI Taxonomy" id="512349"/>
    <lineage>
        <taxon>Bacteria</taxon>
        <taxon>Bacillati</taxon>
        <taxon>Actinomycetota</taxon>
        <taxon>Actinomycetes</taxon>
        <taxon>Micromonosporales</taxon>
        <taxon>Micromonosporaceae</taxon>
        <taxon>Actinoplanes</taxon>
    </lineage>
</organism>
<dbReference type="Proteomes" id="UP001597183">
    <property type="component" value="Unassembled WGS sequence"/>
</dbReference>
<feature type="compositionally biased region" description="Basic and acidic residues" evidence="1">
    <location>
        <begin position="210"/>
        <end position="225"/>
    </location>
</feature>
<dbReference type="InterPro" id="IPR008613">
    <property type="entry name" value="Excalibur_Ca-bd_domain"/>
</dbReference>
<reference evidence="4" key="1">
    <citation type="journal article" date="2019" name="Int. J. Syst. Evol. Microbiol.">
        <title>The Global Catalogue of Microorganisms (GCM) 10K type strain sequencing project: providing services to taxonomists for standard genome sequencing and annotation.</title>
        <authorList>
            <consortium name="The Broad Institute Genomics Platform"/>
            <consortium name="The Broad Institute Genome Sequencing Center for Infectious Disease"/>
            <person name="Wu L."/>
            <person name="Ma J."/>
        </authorList>
    </citation>
    <scope>NUCLEOTIDE SEQUENCE [LARGE SCALE GENOMIC DNA]</scope>
    <source>
        <strain evidence="4">CCM 7526</strain>
    </source>
</reference>
<dbReference type="Pfam" id="PF05901">
    <property type="entry name" value="Excalibur"/>
    <property type="match status" value="2"/>
</dbReference>
<gene>
    <name evidence="3" type="ORF">ACFQ5G_50825</name>
</gene>
<evidence type="ECO:0000313" key="3">
    <source>
        <dbReference type="EMBL" id="MFD1373675.1"/>
    </source>
</evidence>
<feature type="region of interest" description="Disordered" evidence="1">
    <location>
        <begin position="1"/>
        <end position="106"/>
    </location>
</feature>
<sequence>MPPPQDPWAGQPGQPPQPRPGNGPPTPPAPPTASNDPNHDYGPPIAPGRPGVPHPGYGRPPAYGQAAGYGRPPVSGQPAYGTPPPFGPPPTAMFAAQPAPTTNRKSWHKPLLGVLGVLTLCVCGVALFSPDQETDKTSAPADSPEVAALQQAATKTPEAGATPEAGPTTSTAPKKPTATTNPKATPTRTASKSPKAVYYANCDAAPGELSRSDPGYRKALDRDGDGIACESSGDDEEPIEDDEPTGGTDPRFSTCKAANSAGYGDYVRGVDPEYDWYQDRDGDGIVCER</sequence>
<feature type="compositionally biased region" description="Pro residues" evidence="1">
    <location>
        <begin position="13"/>
        <end position="31"/>
    </location>
</feature>
<protein>
    <submittedName>
        <fullName evidence="3">Excalibur calcium-binding domain-containing protein</fullName>
    </submittedName>
</protein>